<accession>A0A2T6ZF22</accession>
<keyword evidence="12" id="KW-1185">Reference proteome</keyword>
<feature type="transmembrane region" description="Helical" evidence="9">
    <location>
        <begin position="15"/>
        <end position="35"/>
    </location>
</feature>
<dbReference type="GO" id="GO:0005634">
    <property type="term" value="C:nucleus"/>
    <property type="evidence" value="ECO:0007669"/>
    <property type="project" value="TreeGrafter"/>
</dbReference>
<proteinExistence type="inferred from homology"/>
<keyword evidence="9" id="KW-0812">Transmembrane</keyword>
<reference evidence="11 12" key="1">
    <citation type="submission" date="2017-04" db="EMBL/GenBank/DDBJ databases">
        <title>Draft genome sequence of Tuber borchii Vittad., a whitish edible truffle.</title>
        <authorList>
            <consortium name="DOE Joint Genome Institute"/>
            <person name="Murat C."/>
            <person name="Kuo A."/>
            <person name="Barry K.W."/>
            <person name="Clum A."/>
            <person name="Dockter R.B."/>
            <person name="Fauchery L."/>
            <person name="Iotti M."/>
            <person name="Kohler A."/>
            <person name="Labutti K."/>
            <person name="Lindquist E.A."/>
            <person name="Lipzen A."/>
            <person name="Ohm R.A."/>
            <person name="Wang M."/>
            <person name="Grigoriev I.V."/>
            <person name="Zambonelli A."/>
            <person name="Martin F.M."/>
        </authorList>
    </citation>
    <scope>NUCLEOTIDE SEQUENCE [LARGE SCALE GENOMIC DNA]</scope>
    <source>
        <strain evidence="11 12">Tbo3840</strain>
    </source>
</reference>
<organism evidence="11 12">
    <name type="scientific">Tuber borchii</name>
    <name type="common">White truffle</name>
    <dbReference type="NCBI Taxonomy" id="42251"/>
    <lineage>
        <taxon>Eukaryota</taxon>
        <taxon>Fungi</taxon>
        <taxon>Dikarya</taxon>
        <taxon>Ascomycota</taxon>
        <taxon>Pezizomycotina</taxon>
        <taxon>Pezizomycetes</taxon>
        <taxon>Pezizales</taxon>
        <taxon>Tuberaceae</taxon>
        <taxon>Tuber</taxon>
    </lineage>
</organism>
<feature type="transmembrane region" description="Helical" evidence="9">
    <location>
        <begin position="42"/>
        <end position="60"/>
    </location>
</feature>
<dbReference type="InterPro" id="IPR038765">
    <property type="entry name" value="Papain-like_cys_pep_sf"/>
</dbReference>
<dbReference type="EC" id="3.4.19.12" evidence="3"/>
<evidence type="ECO:0000256" key="3">
    <source>
        <dbReference type="ARBA" id="ARBA00012759"/>
    </source>
</evidence>
<evidence type="ECO:0000256" key="2">
    <source>
        <dbReference type="ARBA" id="ARBA00009085"/>
    </source>
</evidence>
<dbReference type="SUPFAM" id="SSF54001">
    <property type="entry name" value="Cysteine proteinases"/>
    <property type="match status" value="1"/>
</dbReference>
<evidence type="ECO:0000256" key="9">
    <source>
        <dbReference type="SAM" id="Phobius"/>
    </source>
</evidence>
<dbReference type="PANTHER" id="PTHR24006:SF888">
    <property type="entry name" value="UBIQUITIN CARBOXYL-TERMINAL HYDROLASE 30"/>
    <property type="match status" value="1"/>
</dbReference>
<feature type="compositionally biased region" description="Polar residues" evidence="8">
    <location>
        <begin position="599"/>
        <end position="608"/>
    </location>
</feature>
<dbReference type="OrthoDB" id="2020758at2759"/>
<sequence>MPRSAVPTPSIDPEVSLSLLISLIIAGAFVVYNLYELVGLPPLWELIFVMIPGLLLGPRARETLENTFGISKDGGLGIVARVRNRAASLVGGQLVPAGYSPDGEGLIGGLWNSGNTCYQNSILQAMASLAHLKPHLASLSLSELEDGMTPSGALISLITDLNTLTSGPRASTPSPIIVRGTDNSGWIYNEQQDAQEFFQKLTGSLEKEVLRFLSRRKEGAARGLESVRELEEVDGENRALPLDATSDATVANDLRSPFEGLFAQRVGCLQCGYVEAISLQPFTSLSLSLPSQWSCSLEECLSEFTAIEKIREVDCDKCTLLSLCNRLKLFLEPPAESKTPSPTLQESTRLEMQKRLTALQQAIEEDNFSPNVPGVKISPKQKISSTKTKQTMIARPPPILVLHLNRSQYDIVSGLTGKNHAAVSFPARLDLGRSGVVTRHDTANGSWGLTVDPALPMSGRTPRWVEKPMVSQQGSENAEERMQQKDFIRESSPERVLYELKSVVVHHGGHHNGHYTCYRKLHSTWFKTSDHEINVVEESTVLNIGKVFMLFYERVNCFHENGSVELGYNSLVNGGLNATLIASNCASKLDDGIDENEQHPNPNGTIISPVQDLLPGSTSSSSTHTPEISPPASPNTPPDSPAEASGGAQKLVEAYLAALKTYASLRGALTSTLFAGHAALSQAETDELVFDIPTTAKISVEIGLDSSFRIHTSSPPAVTGPVTNGVRKRKGKGKEASANGSATSTLSPLLRKAQEEFTSATTTLPTLLSALQTLQSLETRISSDSEASLLLKGRYKQRVQEIIS</sequence>
<dbReference type="GO" id="GO:0016579">
    <property type="term" value="P:protein deubiquitination"/>
    <property type="evidence" value="ECO:0007669"/>
    <property type="project" value="InterPro"/>
</dbReference>
<keyword evidence="4" id="KW-0645">Protease</keyword>
<feature type="compositionally biased region" description="Low complexity" evidence="8">
    <location>
        <begin position="376"/>
        <end position="390"/>
    </location>
</feature>
<feature type="region of interest" description="Disordered" evidence="8">
    <location>
        <begin position="713"/>
        <end position="744"/>
    </location>
</feature>
<evidence type="ECO:0000313" key="12">
    <source>
        <dbReference type="Proteomes" id="UP000244722"/>
    </source>
</evidence>
<feature type="region of interest" description="Disordered" evidence="8">
    <location>
        <begin position="591"/>
        <end position="646"/>
    </location>
</feature>
<protein>
    <recommendedName>
        <fullName evidence="3">ubiquitinyl hydrolase 1</fullName>
        <ecNumber evidence="3">3.4.19.12</ecNumber>
    </recommendedName>
</protein>
<comment type="similarity">
    <text evidence="2">Belongs to the peptidase C19 family.</text>
</comment>
<feature type="region of interest" description="Disordered" evidence="8">
    <location>
        <begin position="370"/>
        <end position="390"/>
    </location>
</feature>
<dbReference type="STRING" id="42251.A0A2T6ZF22"/>
<evidence type="ECO:0000256" key="5">
    <source>
        <dbReference type="ARBA" id="ARBA00022786"/>
    </source>
</evidence>
<dbReference type="GO" id="GO:0006508">
    <property type="term" value="P:proteolysis"/>
    <property type="evidence" value="ECO:0007669"/>
    <property type="project" value="UniProtKB-KW"/>
</dbReference>
<name>A0A2T6ZF22_TUBBO</name>
<evidence type="ECO:0000313" key="11">
    <source>
        <dbReference type="EMBL" id="PUU74098.1"/>
    </source>
</evidence>
<feature type="domain" description="USP" evidence="10">
    <location>
        <begin position="108"/>
        <end position="555"/>
    </location>
</feature>
<dbReference type="InterPro" id="IPR050164">
    <property type="entry name" value="Peptidase_C19"/>
</dbReference>
<comment type="caution">
    <text evidence="11">The sequence shown here is derived from an EMBL/GenBank/DDBJ whole genome shotgun (WGS) entry which is preliminary data.</text>
</comment>
<comment type="catalytic activity">
    <reaction evidence="1">
        <text>Thiol-dependent hydrolysis of ester, thioester, amide, peptide and isopeptide bonds formed by the C-terminal Gly of ubiquitin (a 76-residue protein attached to proteins as an intracellular targeting signal).</text>
        <dbReference type="EC" id="3.4.19.12"/>
    </reaction>
</comment>
<dbReference type="PANTHER" id="PTHR24006">
    <property type="entry name" value="UBIQUITIN CARBOXYL-TERMINAL HYDROLASE"/>
    <property type="match status" value="1"/>
</dbReference>
<keyword evidence="7" id="KW-0788">Thiol protease</keyword>
<dbReference type="EMBL" id="NESQ01000323">
    <property type="protein sequence ID" value="PUU74098.1"/>
    <property type="molecule type" value="Genomic_DNA"/>
</dbReference>
<evidence type="ECO:0000256" key="6">
    <source>
        <dbReference type="ARBA" id="ARBA00022801"/>
    </source>
</evidence>
<evidence type="ECO:0000256" key="8">
    <source>
        <dbReference type="SAM" id="MobiDB-lite"/>
    </source>
</evidence>
<keyword evidence="6" id="KW-0378">Hydrolase</keyword>
<dbReference type="GO" id="GO:0005829">
    <property type="term" value="C:cytosol"/>
    <property type="evidence" value="ECO:0007669"/>
    <property type="project" value="TreeGrafter"/>
</dbReference>
<dbReference type="Proteomes" id="UP000244722">
    <property type="component" value="Unassembled WGS sequence"/>
</dbReference>
<dbReference type="Gene3D" id="3.90.70.10">
    <property type="entry name" value="Cysteine proteinases"/>
    <property type="match status" value="1"/>
</dbReference>
<dbReference type="InterPro" id="IPR001394">
    <property type="entry name" value="Peptidase_C19_UCH"/>
</dbReference>
<keyword evidence="9" id="KW-0472">Membrane</keyword>
<dbReference type="PROSITE" id="PS00973">
    <property type="entry name" value="USP_2"/>
    <property type="match status" value="1"/>
</dbReference>
<feature type="compositionally biased region" description="Low complexity" evidence="8">
    <location>
        <begin position="617"/>
        <end position="627"/>
    </location>
</feature>
<evidence type="ECO:0000259" key="10">
    <source>
        <dbReference type="PROSITE" id="PS50235"/>
    </source>
</evidence>
<evidence type="ECO:0000256" key="4">
    <source>
        <dbReference type="ARBA" id="ARBA00022670"/>
    </source>
</evidence>
<feature type="compositionally biased region" description="Pro residues" evidence="8">
    <location>
        <begin position="628"/>
        <end position="640"/>
    </location>
</feature>
<dbReference type="GO" id="GO:0004843">
    <property type="term" value="F:cysteine-type deubiquitinase activity"/>
    <property type="evidence" value="ECO:0007669"/>
    <property type="project" value="UniProtKB-EC"/>
</dbReference>
<dbReference type="Pfam" id="PF00443">
    <property type="entry name" value="UCH"/>
    <property type="match status" value="1"/>
</dbReference>
<evidence type="ECO:0000256" key="1">
    <source>
        <dbReference type="ARBA" id="ARBA00000707"/>
    </source>
</evidence>
<dbReference type="InterPro" id="IPR028889">
    <property type="entry name" value="USP"/>
</dbReference>
<keyword evidence="5" id="KW-0833">Ubl conjugation pathway</keyword>
<evidence type="ECO:0000256" key="7">
    <source>
        <dbReference type="ARBA" id="ARBA00022807"/>
    </source>
</evidence>
<dbReference type="CDD" id="cd02662">
    <property type="entry name" value="Peptidase_C19F"/>
    <property type="match status" value="1"/>
</dbReference>
<dbReference type="PROSITE" id="PS50235">
    <property type="entry name" value="USP_3"/>
    <property type="match status" value="1"/>
</dbReference>
<dbReference type="InterPro" id="IPR018200">
    <property type="entry name" value="USP_CS"/>
</dbReference>
<dbReference type="AlphaFoldDB" id="A0A2T6ZF22"/>
<gene>
    <name evidence="11" type="ORF">B9Z19DRAFT_484448</name>
</gene>
<keyword evidence="9" id="KW-1133">Transmembrane helix</keyword>